<reference evidence="1 2" key="1">
    <citation type="submission" date="2015-07" db="EMBL/GenBank/DDBJ databases">
        <title>The genome of Dufourea novaeangliae.</title>
        <authorList>
            <person name="Pan H."/>
            <person name="Kapheim K."/>
        </authorList>
    </citation>
    <scope>NUCLEOTIDE SEQUENCE [LARGE SCALE GENOMIC DNA]</scope>
    <source>
        <strain evidence="1">0120121106</strain>
        <tissue evidence="1">Whole body</tissue>
    </source>
</reference>
<evidence type="ECO:0000313" key="2">
    <source>
        <dbReference type="Proteomes" id="UP000076502"/>
    </source>
</evidence>
<gene>
    <name evidence="1" type="ORF">WN55_00203</name>
</gene>
<dbReference type="AlphaFoldDB" id="A0A154PCH2"/>
<accession>A0A154PCH2</accession>
<sequence>MFRDTFDYFASTMLEIPVNRWDSTGGVWIFDKMLGKLRLIFTPPLTRKNKATTKQPVYCILAAQRIPHNNNLVTYDPRTTRPRHGLETAVFLSLETDNPLEQTTATLFINIMEI</sequence>
<keyword evidence="2" id="KW-1185">Reference proteome</keyword>
<dbReference type="EMBL" id="KQ434870">
    <property type="protein sequence ID" value="KZC09531.1"/>
    <property type="molecule type" value="Genomic_DNA"/>
</dbReference>
<protein>
    <submittedName>
        <fullName evidence="1">Uncharacterized protein</fullName>
    </submittedName>
</protein>
<name>A0A154PCH2_DUFNO</name>
<evidence type="ECO:0000313" key="1">
    <source>
        <dbReference type="EMBL" id="KZC09531.1"/>
    </source>
</evidence>
<proteinExistence type="predicted"/>
<dbReference type="Proteomes" id="UP000076502">
    <property type="component" value="Unassembled WGS sequence"/>
</dbReference>
<organism evidence="1 2">
    <name type="scientific">Dufourea novaeangliae</name>
    <name type="common">Sweat bee</name>
    <dbReference type="NCBI Taxonomy" id="178035"/>
    <lineage>
        <taxon>Eukaryota</taxon>
        <taxon>Metazoa</taxon>
        <taxon>Ecdysozoa</taxon>
        <taxon>Arthropoda</taxon>
        <taxon>Hexapoda</taxon>
        <taxon>Insecta</taxon>
        <taxon>Pterygota</taxon>
        <taxon>Neoptera</taxon>
        <taxon>Endopterygota</taxon>
        <taxon>Hymenoptera</taxon>
        <taxon>Apocrita</taxon>
        <taxon>Aculeata</taxon>
        <taxon>Apoidea</taxon>
        <taxon>Anthophila</taxon>
        <taxon>Halictidae</taxon>
        <taxon>Rophitinae</taxon>
        <taxon>Dufourea</taxon>
    </lineage>
</organism>